<dbReference type="Pfam" id="PF17189">
    <property type="entry name" value="Glyco_hydro_30C"/>
    <property type="match status" value="1"/>
</dbReference>
<name>A0A8K1FL95_PYTOL</name>
<dbReference type="InterPro" id="IPR033452">
    <property type="entry name" value="GH30_C"/>
</dbReference>
<dbReference type="InterPro" id="IPR033453">
    <property type="entry name" value="Glyco_hydro_30_TIM-barrel"/>
</dbReference>
<feature type="domain" description="Glycosyl hydrolase family 30 TIM-barrel" evidence="5">
    <location>
        <begin position="104"/>
        <end position="467"/>
    </location>
</feature>
<dbReference type="PANTHER" id="PTHR11069">
    <property type="entry name" value="GLUCOSYLCERAMIDASE"/>
    <property type="match status" value="1"/>
</dbReference>
<dbReference type="AlphaFoldDB" id="A0A8K1FL95"/>
<dbReference type="InterPro" id="IPR001139">
    <property type="entry name" value="Glyco_hydro_30"/>
</dbReference>
<dbReference type="FunFam" id="3.20.20.80:FF:000109">
    <property type="entry name" value="Glucosylceramidase 3"/>
    <property type="match status" value="1"/>
</dbReference>
<dbReference type="Gene3D" id="3.20.20.80">
    <property type="entry name" value="Glycosidases"/>
    <property type="match status" value="1"/>
</dbReference>
<dbReference type="EMBL" id="SPLM01000073">
    <property type="protein sequence ID" value="TMW62443.1"/>
    <property type="molecule type" value="Genomic_DNA"/>
</dbReference>
<evidence type="ECO:0000256" key="3">
    <source>
        <dbReference type="ARBA" id="ARBA00022801"/>
    </source>
</evidence>
<proteinExistence type="inferred from homology"/>
<protein>
    <recommendedName>
        <fullName evidence="9">Glucosylceramidase</fullName>
    </recommendedName>
</protein>
<dbReference type="PANTHER" id="PTHR11069:SF23">
    <property type="entry name" value="LYSOSOMAL ACID GLUCOSYLCERAMIDASE"/>
    <property type="match status" value="1"/>
</dbReference>
<feature type="signal peptide" evidence="4">
    <location>
        <begin position="1"/>
        <end position="21"/>
    </location>
</feature>
<dbReference type="Proteomes" id="UP000794436">
    <property type="component" value="Unassembled WGS sequence"/>
</dbReference>
<feature type="chain" id="PRO_5035466305" description="Glucosylceramidase" evidence="4">
    <location>
        <begin position="22"/>
        <end position="538"/>
    </location>
</feature>
<evidence type="ECO:0000313" key="7">
    <source>
        <dbReference type="EMBL" id="TMW62443.1"/>
    </source>
</evidence>
<evidence type="ECO:0008006" key="9">
    <source>
        <dbReference type="Google" id="ProtNLM"/>
    </source>
</evidence>
<comment type="caution">
    <text evidence="7">The sequence shown here is derived from an EMBL/GenBank/DDBJ whole genome shotgun (WGS) entry which is preliminary data.</text>
</comment>
<evidence type="ECO:0000313" key="8">
    <source>
        <dbReference type="Proteomes" id="UP000794436"/>
    </source>
</evidence>
<dbReference type="OrthoDB" id="2160638at2759"/>
<dbReference type="GO" id="GO:0004348">
    <property type="term" value="F:glucosylceramidase activity"/>
    <property type="evidence" value="ECO:0007669"/>
    <property type="project" value="InterPro"/>
</dbReference>
<keyword evidence="2 4" id="KW-0732">Signal</keyword>
<dbReference type="InterPro" id="IPR017853">
    <property type="entry name" value="GH"/>
</dbReference>
<dbReference type="GO" id="GO:0016020">
    <property type="term" value="C:membrane"/>
    <property type="evidence" value="ECO:0007669"/>
    <property type="project" value="GOC"/>
</dbReference>
<sequence length="538" mass="60606">MLRSWGFVTLLALVGLGHAHAAVAKTECTNYSAKFKKDLDGVCVCTEDDCDSVSNDYLSLKKGEVGVFSTSKGGDRLTYTARAVDSKAVAADFILDTATTYQKIIGFGGAFTDAAAINVYKLTPALQQAALDAYYSENGIEYTLGRIPISSTDFSESVYSYNPVVDDFEMENFSIDVDRAPNSHKLELIKRVLEMSSRDLTLFASSWSPPLWMTKENKTEDCHIKGSPGEKYWKALALYYTRFVEEYEKEGVNIWGLTVQNEPVKPIIQLKRWQSLRMSAEEERDFIKKDLGPLLKERFPDIKLISHDDQKPDLIDRLAVVKDDEARKYIDGVGVHWYKNLDFWFFGTGGDYDKLAEFHKKYPDLFILATEACEGSLPDWLGSGRGVKLNDYEKSWARGEMYARDIIDDVANFAAGWTDWNIVLDTNGGPNWATNVVDAPIIVDEVSGAEFYKQPMYYVMGHFSKFVPPGSVRINLKTANSKNWNYMHYVAFLTPEKRVVAVICSRRDEAVTVVLQTPSQQTVTLNLAPHTLQTIILP</sequence>
<feature type="domain" description="Glycosyl hydrolase family 30 beta sandwich" evidence="6">
    <location>
        <begin position="470"/>
        <end position="535"/>
    </location>
</feature>
<evidence type="ECO:0000256" key="2">
    <source>
        <dbReference type="ARBA" id="ARBA00022729"/>
    </source>
</evidence>
<gene>
    <name evidence="7" type="ORF">Poli38472_005061</name>
</gene>
<evidence type="ECO:0000259" key="6">
    <source>
        <dbReference type="Pfam" id="PF17189"/>
    </source>
</evidence>
<keyword evidence="8" id="KW-1185">Reference proteome</keyword>
<comment type="similarity">
    <text evidence="1">Belongs to the glycosyl hydrolase 30 family.</text>
</comment>
<dbReference type="SUPFAM" id="SSF51445">
    <property type="entry name" value="(Trans)glycosidases"/>
    <property type="match status" value="1"/>
</dbReference>
<evidence type="ECO:0000259" key="5">
    <source>
        <dbReference type="Pfam" id="PF02055"/>
    </source>
</evidence>
<dbReference type="GO" id="GO:0006680">
    <property type="term" value="P:glucosylceramide catabolic process"/>
    <property type="evidence" value="ECO:0007669"/>
    <property type="project" value="TreeGrafter"/>
</dbReference>
<evidence type="ECO:0000256" key="1">
    <source>
        <dbReference type="ARBA" id="ARBA00005382"/>
    </source>
</evidence>
<accession>A0A8K1FL95</accession>
<organism evidence="7 8">
    <name type="scientific">Pythium oligandrum</name>
    <name type="common">Mycoparasitic fungus</name>
    <dbReference type="NCBI Taxonomy" id="41045"/>
    <lineage>
        <taxon>Eukaryota</taxon>
        <taxon>Sar</taxon>
        <taxon>Stramenopiles</taxon>
        <taxon>Oomycota</taxon>
        <taxon>Peronosporomycetes</taxon>
        <taxon>Pythiales</taxon>
        <taxon>Pythiaceae</taxon>
        <taxon>Pythium</taxon>
    </lineage>
</organism>
<reference evidence="7" key="1">
    <citation type="submission" date="2019-03" db="EMBL/GenBank/DDBJ databases">
        <title>Long read genome sequence of the mycoparasitic Pythium oligandrum ATCC 38472 isolated from sugarbeet rhizosphere.</title>
        <authorList>
            <person name="Gaulin E."/>
        </authorList>
    </citation>
    <scope>NUCLEOTIDE SEQUENCE</scope>
    <source>
        <strain evidence="7">ATCC 38472_TT</strain>
    </source>
</reference>
<dbReference type="Pfam" id="PF02055">
    <property type="entry name" value="Glyco_hydro_30"/>
    <property type="match status" value="1"/>
</dbReference>
<evidence type="ECO:0000256" key="4">
    <source>
        <dbReference type="SAM" id="SignalP"/>
    </source>
</evidence>
<keyword evidence="3" id="KW-0378">Hydrolase</keyword>
<dbReference type="PRINTS" id="PR00843">
    <property type="entry name" value="GLHYDRLASE30"/>
</dbReference>